<proteinExistence type="predicted"/>
<keyword evidence="4" id="KW-0676">Redox-active center</keyword>
<gene>
    <name evidence="6" type="ORF">LUZ61_018255</name>
</gene>
<dbReference type="Gene3D" id="3.40.30.10">
    <property type="entry name" value="Glutaredoxin"/>
    <property type="match status" value="1"/>
</dbReference>
<dbReference type="SUPFAM" id="SSF52833">
    <property type="entry name" value="Thioredoxin-like"/>
    <property type="match status" value="1"/>
</dbReference>
<keyword evidence="2" id="KW-0249">Electron transport</keyword>
<dbReference type="InterPro" id="IPR044253">
    <property type="entry name" value="WCRKC1/2"/>
</dbReference>
<dbReference type="FunFam" id="3.40.30.10:FF:000245">
    <property type="entry name" value="Thioredoxin"/>
    <property type="match status" value="1"/>
</dbReference>
<dbReference type="PROSITE" id="PS51352">
    <property type="entry name" value="THIOREDOXIN_2"/>
    <property type="match status" value="1"/>
</dbReference>
<dbReference type="PANTHER" id="PTHR47192">
    <property type="entry name" value="THIOREDOXIN-LIKE 3-2, CHLOROPLASTIC"/>
    <property type="match status" value="1"/>
</dbReference>
<dbReference type="Pfam" id="PF00085">
    <property type="entry name" value="Thioredoxin"/>
    <property type="match status" value="1"/>
</dbReference>
<accession>A0AAD5Z904</accession>
<keyword evidence="7" id="KW-1185">Reference proteome</keyword>
<organism evidence="6 7">
    <name type="scientific">Rhynchospora tenuis</name>
    <dbReference type="NCBI Taxonomy" id="198213"/>
    <lineage>
        <taxon>Eukaryota</taxon>
        <taxon>Viridiplantae</taxon>
        <taxon>Streptophyta</taxon>
        <taxon>Embryophyta</taxon>
        <taxon>Tracheophyta</taxon>
        <taxon>Spermatophyta</taxon>
        <taxon>Magnoliopsida</taxon>
        <taxon>Liliopsida</taxon>
        <taxon>Poales</taxon>
        <taxon>Cyperaceae</taxon>
        <taxon>Cyperoideae</taxon>
        <taxon>Rhynchosporeae</taxon>
        <taxon>Rhynchospora</taxon>
    </lineage>
</organism>
<dbReference type="InterPro" id="IPR036249">
    <property type="entry name" value="Thioredoxin-like_sf"/>
</dbReference>
<feature type="domain" description="Thioredoxin" evidence="5">
    <location>
        <begin position="58"/>
        <end position="189"/>
    </location>
</feature>
<protein>
    <recommendedName>
        <fullName evidence="5">Thioredoxin domain-containing protein</fullName>
    </recommendedName>
</protein>
<dbReference type="InterPro" id="IPR013766">
    <property type="entry name" value="Thioredoxin_domain"/>
</dbReference>
<evidence type="ECO:0000256" key="3">
    <source>
        <dbReference type="ARBA" id="ARBA00023157"/>
    </source>
</evidence>
<sequence>MSDTLVAVKPARLLHFRPYFPPSSSPLYPLCSFLKSDTSSSCFCNVSIRTTGGLRKVLPISATAWSELEEPSSIELVQITCEQQFDEVLAEAEKRKESIIILWMANWCRKCIYLKPKLEKLAAEYYPRVQFYCIDVNLVPQSLVNRAGVIKMPTIQLWSNSKIQGEVIGDHTAWLVIEDIKRMIDNEEA</sequence>
<evidence type="ECO:0000313" key="7">
    <source>
        <dbReference type="Proteomes" id="UP001210211"/>
    </source>
</evidence>
<evidence type="ECO:0000259" key="5">
    <source>
        <dbReference type="PROSITE" id="PS51352"/>
    </source>
</evidence>
<keyword evidence="1" id="KW-0813">Transport</keyword>
<comment type="caution">
    <text evidence="6">The sequence shown here is derived from an EMBL/GenBank/DDBJ whole genome shotgun (WGS) entry which is preliminary data.</text>
</comment>
<name>A0AAD5Z904_9POAL</name>
<dbReference type="AlphaFoldDB" id="A0AAD5Z904"/>
<dbReference type="Proteomes" id="UP001210211">
    <property type="component" value="Unassembled WGS sequence"/>
</dbReference>
<evidence type="ECO:0000256" key="4">
    <source>
        <dbReference type="ARBA" id="ARBA00023284"/>
    </source>
</evidence>
<keyword evidence="3" id="KW-1015">Disulfide bond</keyword>
<dbReference type="PANTHER" id="PTHR47192:SF4">
    <property type="entry name" value="THIOREDOXIN-LIKE 3-2, CHLOROPLASTIC"/>
    <property type="match status" value="1"/>
</dbReference>
<dbReference type="CDD" id="cd02947">
    <property type="entry name" value="TRX_family"/>
    <property type="match status" value="1"/>
</dbReference>
<evidence type="ECO:0000313" key="6">
    <source>
        <dbReference type="EMBL" id="KAJ3689091.1"/>
    </source>
</evidence>
<reference evidence="6 7" key="1">
    <citation type="journal article" date="2022" name="Cell">
        <title>Repeat-based holocentromeres influence genome architecture and karyotype evolution.</title>
        <authorList>
            <person name="Hofstatter P.G."/>
            <person name="Thangavel G."/>
            <person name="Lux T."/>
            <person name="Neumann P."/>
            <person name="Vondrak T."/>
            <person name="Novak P."/>
            <person name="Zhang M."/>
            <person name="Costa L."/>
            <person name="Castellani M."/>
            <person name="Scott A."/>
            <person name="Toegelov H."/>
            <person name="Fuchs J."/>
            <person name="Mata-Sucre Y."/>
            <person name="Dias Y."/>
            <person name="Vanzela A.L.L."/>
            <person name="Huettel B."/>
            <person name="Almeida C.C.S."/>
            <person name="Simkova H."/>
            <person name="Souza G."/>
            <person name="Pedrosa-Harand A."/>
            <person name="Macas J."/>
            <person name="Mayer K.F.X."/>
            <person name="Houben A."/>
            <person name="Marques A."/>
        </authorList>
    </citation>
    <scope>NUCLEOTIDE SEQUENCE [LARGE SCALE GENOMIC DNA]</scope>
    <source>
        <tissue evidence="6">Leaves</tissue>
    </source>
</reference>
<evidence type="ECO:0000256" key="1">
    <source>
        <dbReference type="ARBA" id="ARBA00022448"/>
    </source>
</evidence>
<evidence type="ECO:0000256" key="2">
    <source>
        <dbReference type="ARBA" id="ARBA00022982"/>
    </source>
</evidence>
<dbReference type="EMBL" id="JAMRDG010000002">
    <property type="protein sequence ID" value="KAJ3689091.1"/>
    <property type="molecule type" value="Genomic_DNA"/>
</dbReference>
<dbReference type="GO" id="GO:0009570">
    <property type="term" value="C:chloroplast stroma"/>
    <property type="evidence" value="ECO:0007669"/>
    <property type="project" value="InterPro"/>
</dbReference>